<dbReference type="EMBL" id="QZAV01000292">
    <property type="protein sequence ID" value="THX31060.1"/>
    <property type="molecule type" value="Genomic_DNA"/>
</dbReference>
<evidence type="ECO:0000313" key="8">
    <source>
        <dbReference type="Proteomes" id="UP000308953"/>
    </source>
</evidence>
<proteinExistence type="inferred from homology"/>
<dbReference type="GO" id="GO:0004558">
    <property type="term" value="F:alpha-1,4-glucosidase activity"/>
    <property type="evidence" value="ECO:0007669"/>
    <property type="project" value="UniProtKB-EC"/>
</dbReference>
<evidence type="ECO:0000259" key="6">
    <source>
        <dbReference type="Pfam" id="PF21365"/>
    </source>
</evidence>
<gene>
    <name evidence="7" type="ORF">D6D10_08482</name>
</gene>
<evidence type="ECO:0000256" key="2">
    <source>
        <dbReference type="ARBA" id="ARBA00007806"/>
    </source>
</evidence>
<protein>
    <recommendedName>
        <fullName evidence="3">alpha-glucosidase</fullName>
        <ecNumber evidence="3">3.2.1.20</ecNumber>
    </recommendedName>
</protein>
<dbReference type="InterPro" id="IPR048395">
    <property type="entry name" value="Glyco_hydro_31_C"/>
</dbReference>
<evidence type="ECO:0000259" key="5">
    <source>
        <dbReference type="Pfam" id="PF01055"/>
    </source>
</evidence>
<feature type="domain" description="Glycoside hydrolase family 31 TIM barrel" evidence="5">
    <location>
        <begin position="288"/>
        <end position="592"/>
    </location>
</feature>
<reference evidence="7 8" key="1">
    <citation type="submission" date="2018-10" db="EMBL/GenBank/DDBJ databases">
        <title>Fifty Aureobasidium pullulans genomes reveal a recombining polyextremotolerant generalist.</title>
        <authorList>
            <person name="Gostincar C."/>
            <person name="Turk M."/>
            <person name="Zajc J."/>
            <person name="Gunde-Cimerman N."/>
        </authorList>
    </citation>
    <scope>NUCLEOTIDE SEQUENCE [LARGE SCALE GENOMIC DNA]</scope>
    <source>
        <strain evidence="7 8">EXF-9785</strain>
    </source>
</reference>
<dbReference type="Gene3D" id="3.20.20.80">
    <property type="entry name" value="Glycosidases"/>
    <property type="match status" value="1"/>
</dbReference>
<organism evidence="7 8">
    <name type="scientific">Aureobasidium pullulans</name>
    <name type="common">Black yeast</name>
    <name type="synonym">Pullularia pullulans</name>
    <dbReference type="NCBI Taxonomy" id="5580"/>
    <lineage>
        <taxon>Eukaryota</taxon>
        <taxon>Fungi</taxon>
        <taxon>Dikarya</taxon>
        <taxon>Ascomycota</taxon>
        <taxon>Pezizomycotina</taxon>
        <taxon>Dothideomycetes</taxon>
        <taxon>Dothideomycetidae</taxon>
        <taxon>Dothideales</taxon>
        <taxon>Saccotheciaceae</taxon>
        <taxon>Aureobasidium</taxon>
    </lineage>
</organism>
<dbReference type="InterPro" id="IPR013780">
    <property type="entry name" value="Glyco_hydro_b"/>
</dbReference>
<dbReference type="EC" id="3.2.1.20" evidence="3"/>
<comment type="similarity">
    <text evidence="2 4">Belongs to the glycosyl hydrolase 31 family.</text>
</comment>
<dbReference type="Pfam" id="PF01055">
    <property type="entry name" value="Glyco_hydro_31_2nd"/>
    <property type="match status" value="1"/>
</dbReference>
<keyword evidence="4" id="KW-0378">Hydrolase</keyword>
<comment type="catalytic activity">
    <reaction evidence="1">
        <text>Hydrolysis of terminal, non-reducing (1-&gt;4)-linked alpha-D-glucose residues with release of alpha-D-glucose.</text>
        <dbReference type="EC" id="3.2.1.20"/>
    </reaction>
</comment>
<dbReference type="SUPFAM" id="SSF51011">
    <property type="entry name" value="Glycosyl hydrolase domain"/>
    <property type="match status" value="1"/>
</dbReference>
<evidence type="ECO:0000313" key="7">
    <source>
        <dbReference type="EMBL" id="THX31060.1"/>
    </source>
</evidence>
<comment type="caution">
    <text evidence="7">The sequence shown here is derived from an EMBL/GenBank/DDBJ whole genome shotgun (WGS) entry which is preliminary data.</text>
</comment>
<dbReference type="GO" id="GO:0006491">
    <property type="term" value="P:N-glycan processing"/>
    <property type="evidence" value="ECO:0007669"/>
    <property type="project" value="TreeGrafter"/>
</dbReference>
<evidence type="ECO:0000256" key="1">
    <source>
        <dbReference type="ARBA" id="ARBA00001657"/>
    </source>
</evidence>
<keyword evidence="4" id="KW-0326">Glycosidase</keyword>
<feature type="domain" description="Glycosyl hydrolase family 31 C-terminal" evidence="6">
    <location>
        <begin position="601"/>
        <end position="691"/>
    </location>
</feature>
<evidence type="ECO:0000256" key="3">
    <source>
        <dbReference type="ARBA" id="ARBA00012741"/>
    </source>
</evidence>
<dbReference type="GO" id="GO:0005975">
    <property type="term" value="P:carbohydrate metabolic process"/>
    <property type="evidence" value="ECO:0007669"/>
    <property type="project" value="InterPro"/>
</dbReference>
<dbReference type="PANTHER" id="PTHR22762">
    <property type="entry name" value="ALPHA-GLUCOSIDASE"/>
    <property type="match status" value="1"/>
</dbReference>
<dbReference type="PANTHER" id="PTHR22762:SF89">
    <property type="entry name" value="ALPHA-XYLOSIDASE"/>
    <property type="match status" value="1"/>
</dbReference>
<dbReference type="Proteomes" id="UP000308953">
    <property type="component" value="Unassembled WGS sequence"/>
</dbReference>
<dbReference type="InterPro" id="IPR017853">
    <property type="entry name" value="GH"/>
</dbReference>
<name>A0A4S9EBC7_AURPU</name>
<dbReference type="Gene3D" id="2.60.40.1180">
    <property type="entry name" value="Golgi alpha-mannosidase II"/>
    <property type="match status" value="1"/>
</dbReference>
<dbReference type="AlphaFoldDB" id="A0A4S9EBC7"/>
<accession>A0A4S9EBC7</accession>
<dbReference type="CDD" id="cd06595">
    <property type="entry name" value="GH31_u1"/>
    <property type="match status" value="1"/>
</dbReference>
<dbReference type="SUPFAM" id="SSF51445">
    <property type="entry name" value="(Trans)glycosidases"/>
    <property type="match status" value="1"/>
</dbReference>
<dbReference type="Pfam" id="PF21365">
    <property type="entry name" value="Glyco_hydro_31_3rd"/>
    <property type="match status" value="1"/>
</dbReference>
<evidence type="ECO:0000256" key="4">
    <source>
        <dbReference type="RuleBase" id="RU361185"/>
    </source>
</evidence>
<dbReference type="InterPro" id="IPR000322">
    <property type="entry name" value="Glyco_hydro_31_TIM"/>
</dbReference>
<sequence length="910" mass="102922">MVGMSPDFRSTRHWLLTTCSHSVNCSLGQRLLMCKAVARYYLLNYSQYNPLNPSQDQMITVMAIASSAAVVGDLVAGQFAQTMPAGDSHTPANTTGHYMDFHTRPQAKPEAIVSGPNYRFTILSDRLIRYEWAHDGQFENRASTFAINRQFEIPDFSVVDGELELEIITDHFHLVYDKKRFSPAGFVVNFGFRHTLWGAPWRYGEVEELNLGGTARTLDLCDGRCDMGPGVISKAGYASLDDSSSMLFDGGFVAGRRPGDRVDGYLFCYGHDYKAAIKAFYELSGKQPKLPRYSLGNWWSRYYAYHQDEYIQLMDEFRTRDIPLSVAVVDMDWHLVSDKRVPHSGWGGYTWDDKLFPDPKRFRRALHERNLKVTLNDHPHNGVHSHEDSYEEMALALDIDTRDRKPILFDPANAAFMKAYLEILHRNIEKVACDFWWIDWQQGSYSKLPGLDPLWLLNHFHYLDNGRDKETIPLIFSRYAGPGSHRYPVGFSGDTVVTWASLAFQPEFTATASNVGYGWWSHDIGGHIFGGRDDELVTRWVQLGVFSPIFRLHSSDSKWNSKEPWLYRSECGKVMSEFMRLRHRMVPFLYTQNVLGSEQDEPLVQPMYWSHPDMEAAYEFQNQYTFGPSLLVAPIVQPRNPVTNLAAVKAWLPAGKRYVDVFTGTVYDGDREIVFYRRLSEYPVLAPEGSITVLDEAAAPANGCANPDAFEAIVVIGQDAKSSNIESVADDDDTNARLSSSSTTCQRETVIRFDQATGTLIAELNDARSWNFTFLSLDSIPSDLRISDDGVDITSTATVTLEPLFESQTQSLRISCSFPTSTPAKHTLTITLGPDPQLGIVDPQPRLEQMIMDFQIDFAIKDRLWDAIKKMREKGLSSCLGTLMAFGLKEGIVEPVLEMLVADRRLFLSA</sequence>